<keyword evidence="1" id="KW-0808">Transferase</keyword>
<protein>
    <submittedName>
        <fullName evidence="1">Phosphatidylinositol 4-phosphate 5-kinase 1</fullName>
    </submittedName>
</protein>
<reference evidence="1 2" key="1">
    <citation type="journal article" date="2018" name="PLoS Genet.">
        <title>Population sequencing reveals clonal diversity and ancestral inbreeding in the grapevine cultivar Chardonnay.</title>
        <authorList>
            <person name="Roach M.J."/>
            <person name="Johnson D.L."/>
            <person name="Bohlmann J."/>
            <person name="van Vuuren H.J."/>
            <person name="Jones S.J."/>
            <person name="Pretorius I.S."/>
            <person name="Schmidt S.A."/>
            <person name="Borneman A.R."/>
        </authorList>
    </citation>
    <scope>NUCLEOTIDE SEQUENCE [LARGE SCALE GENOMIC DNA]</scope>
    <source>
        <strain evidence="2">cv. Chardonnay</strain>
        <tissue evidence="1">Leaf</tissue>
    </source>
</reference>
<dbReference type="SUPFAM" id="SSF56104">
    <property type="entry name" value="SAICAR synthase-like"/>
    <property type="match status" value="1"/>
</dbReference>
<name>A0A438J6B1_VITVI</name>
<dbReference type="PANTHER" id="PTHR23086">
    <property type="entry name" value="PHOSPHATIDYLINOSITOL-4-PHOSPHATE 5-KINASE"/>
    <property type="match status" value="1"/>
</dbReference>
<comment type="caution">
    <text evidence="1">The sequence shown here is derived from an EMBL/GenBank/DDBJ whole genome shotgun (WGS) entry which is preliminary data.</text>
</comment>
<evidence type="ECO:0000313" key="2">
    <source>
        <dbReference type="Proteomes" id="UP000288805"/>
    </source>
</evidence>
<evidence type="ECO:0000313" key="1">
    <source>
        <dbReference type="EMBL" id="RVX04499.1"/>
    </source>
</evidence>
<sequence>MVWKASKNGVFSMRSFRDALEVKGEMTFPSKIEWGSWTPTKLSGYCLPQVERVNQVGKGPLWGRSIGRYTVGKITPVPMREVRSSDFGDRARIRMYFPRKGSQFTPPHYSIDFYWKDYCPMVFSAYKYDPAITPFLKLSHKTRANSFGIALAQAAVWHNFHSLGSRGMADHHFLHYLVALFMWQRLWNAGIEVDTLNFDGYCLGEAEKVGIYGAY</sequence>
<dbReference type="AlphaFoldDB" id="A0A438J6B1"/>
<gene>
    <name evidence="1" type="primary">PIPK1_1</name>
    <name evidence="1" type="ORF">CK203_023501</name>
</gene>
<dbReference type="Proteomes" id="UP000288805">
    <property type="component" value="Unassembled WGS sequence"/>
</dbReference>
<dbReference type="PANTHER" id="PTHR23086:SF25">
    <property type="entry name" value="PHOSPHATIDYLINOSITOL 4-PHOSPHATE 5-KINASE 8"/>
    <property type="match status" value="1"/>
</dbReference>
<accession>A0A438J6B1</accession>
<dbReference type="InterPro" id="IPR023610">
    <property type="entry name" value="PInositol-4/5-P-5/4-kinase"/>
</dbReference>
<organism evidence="1 2">
    <name type="scientific">Vitis vinifera</name>
    <name type="common">Grape</name>
    <dbReference type="NCBI Taxonomy" id="29760"/>
    <lineage>
        <taxon>Eukaryota</taxon>
        <taxon>Viridiplantae</taxon>
        <taxon>Streptophyta</taxon>
        <taxon>Embryophyta</taxon>
        <taxon>Tracheophyta</taxon>
        <taxon>Spermatophyta</taxon>
        <taxon>Magnoliopsida</taxon>
        <taxon>eudicotyledons</taxon>
        <taxon>Gunneridae</taxon>
        <taxon>Pentapetalae</taxon>
        <taxon>rosids</taxon>
        <taxon>Vitales</taxon>
        <taxon>Vitaceae</taxon>
        <taxon>Viteae</taxon>
        <taxon>Vitis</taxon>
    </lineage>
</organism>
<dbReference type="GO" id="GO:0016301">
    <property type="term" value="F:kinase activity"/>
    <property type="evidence" value="ECO:0007669"/>
    <property type="project" value="UniProtKB-KW"/>
</dbReference>
<dbReference type="EMBL" id="QGNW01000060">
    <property type="protein sequence ID" value="RVX04499.1"/>
    <property type="molecule type" value="Genomic_DNA"/>
</dbReference>
<dbReference type="Gene3D" id="3.30.800.10">
    <property type="entry name" value="Phosphatidylinositol Phosphate Kinase II Beta"/>
    <property type="match status" value="1"/>
</dbReference>
<keyword evidence="1" id="KW-0418">Kinase</keyword>
<dbReference type="InterPro" id="IPR027484">
    <property type="entry name" value="PInositol-4-P-5-kinase_N"/>
</dbReference>
<proteinExistence type="predicted"/>